<protein>
    <submittedName>
        <fullName evidence="2">DUF2929 domain-containing protein</fullName>
    </submittedName>
</protein>
<dbReference type="InterPro" id="IPR021324">
    <property type="entry name" value="DUF2929"/>
</dbReference>
<comment type="caution">
    <text evidence="2">The sequence shown here is derived from an EMBL/GenBank/DDBJ whole genome shotgun (WGS) entry which is preliminary data.</text>
</comment>
<name>A0A1G8M5E4_9LACT</name>
<dbReference type="STRING" id="84521.SAMN04487994_102814"/>
<reference evidence="2 3" key="1">
    <citation type="submission" date="2017-09" db="EMBL/GenBank/DDBJ databases">
        <title>Bacterial strain isolated from the female urinary microbiota.</title>
        <authorList>
            <person name="Thomas-White K."/>
            <person name="Kumar N."/>
            <person name="Forster S."/>
            <person name="Putonti C."/>
            <person name="Lawley T."/>
            <person name="Wolfe A.J."/>
        </authorList>
    </citation>
    <scope>NUCLEOTIDE SEQUENCE [LARGE SCALE GENOMIC DNA]</scope>
    <source>
        <strain evidence="2 3">UMB0852</strain>
    </source>
</reference>
<evidence type="ECO:0000256" key="1">
    <source>
        <dbReference type="SAM" id="Phobius"/>
    </source>
</evidence>
<dbReference type="EMBL" id="PNHE01000004">
    <property type="protein sequence ID" value="PMC58908.1"/>
    <property type="molecule type" value="Genomic_DNA"/>
</dbReference>
<feature type="transmembrane region" description="Helical" evidence="1">
    <location>
        <begin position="7"/>
        <end position="25"/>
    </location>
</feature>
<evidence type="ECO:0000313" key="3">
    <source>
        <dbReference type="Proteomes" id="UP000235682"/>
    </source>
</evidence>
<dbReference type="Pfam" id="PF11151">
    <property type="entry name" value="DUF2929"/>
    <property type="match status" value="1"/>
</dbReference>
<feature type="transmembrane region" description="Helical" evidence="1">
    <location>
        <begin position="31"/>
        <end position="52"/>
    </location>
</feature>
<keyword evidence="1" id="KW-0472">Membrane</keyword>
<dbReference type="AlphaFoldDB" id="A0A1G8M5E4"/>
<sequence>MKYITTLFWGFILGHIVYYLGSSLTSMSYDFYQATYLGITVSVAVFILSYILNKITYSSQHVE</sequence>
<dbReference type="Proteomes" id="UP000235682">
    <property type="component" value="Unassembled WGS sequence"/>
</dbReference>
<organism evidence="2 3">
    <name type="scientific">Dolosicoccus paucivorans</name>
    <dbReference type="NCBI Taxonomy" id="84521"/>
    <lineage>
        <taxon>Bacteria</taxon>
        <taxon>Bacillati</taxon>
        <taxon>Bacillota</taxon>
        <taxon>Bacilli</taxon>
        <taxon>Lactobacillales</taxon>
        <taxon>Aerococcaceae</taxon>
        <taxon>Dolosicoccus</taxon>
    </lineage>
</organism>
<evidence type="ECO:0000313" key="2">
    <source>
        <dbReference type="EMBL" id="PMC58908.1"/>
    </source>
</evidence>
<dbReference type="RefSeq" id="WP_092085556.1">
    <property type="nucleotide sequence ID" value="NZ_FNEL01000028.1"/>
</dbReference>
<keyword evidence="1" id="KW-1133">Transmembrane helix</keyword>
<gene>
    <name evidence="2" type="ORF">CJ205_01695</name>
</gene>
<proteinExistence type="predicted"/>
<keyword evidence="3" id="KW-1185">Reference proteome</keyword>
<dbReference type="OrthoDB" id="2139526at2"/>
<keyword evidence="1" id="KW-0812">Transmembrane</keyword>
<accession>A0A1G8M5E4</accession>